<organism evidence="2 3">
    <name type="scientific">Actinomadura barringtoniae</name>
    <dbReference type="NCBI Taxonomy" id="1427535"/>
    <lineage>
        <taxon>Bacteria</taxon>
        <taxon>Bacillati</taxon>
        <taxon>Actinomycetota</taxon>
        <taxon>Actinomycetes</taxon>
        <taxon>Streptosporangiales</taxon>
        <taxon>Thermomonosporaceae</taxon>
        <taxon>Actinomadura</taxon>
    </lineage>
</organism>
<dbReference type="PANTHER" id="PTHR42941:SF1">
    <property type="entry name" value="SLL1037 PROTEIN"/>
    <property type="match status" value="1"/>
</dbReference>
<dbReference type="Proteomes" id="UP000669179">
    <property type="component" value="Unassembled WGS sequence"/>
</dbReference>
<evidence type="ECO:0000256" key="1">
    <source>
        <dbReference type="SAM" id="MobiDB-lite"/>
    </source>
</evidence>
<sequence>MAVLALAVTVAAVLVGCDSEPPVRRLIVASGGEGGVYHALGTAFGVTATRRWRADVRVLTTAASAENLRMLADRRADVGFATVDTAALALRGDPPFTGKVPVAALAGLYDDYLQIVVPADGPLRSVGDLRGRRVSTGAPGSGTEIVAERVLGAAGIDIDKGVQRRRWAAARSSAGLADGEIDAFFFTGGLPTPAIAELAATHKIRILSLGRLVGELQRRYGDVYLARTIPGNTYALGEEVTTIGIVNVLAVRADMDPAEAEALTELLFDEKRTLIGAHTEARRIDQRTALVTFPVPLHPGAVRYYRRSKVLSVPQGDEVSQGKEVSQGDEVPQGDGAVTLW</sequence>
<keyword evidence="3" id="KW-1185">Reference proteome</keyword>
<dbReference type="Pfam" id="PF16868">
    <property type="entry name" value="NMT1_3"/>
    <property type="match status" value="1"/>
</dbReference>
<evidence type="ECO:0000313" key="3">
    <source>
        <dbReference type="Proteomes" id="UP000669179"/>
    </source>
</evidence>
<dbReference type="NCBIfam" id="TIGR02122">
    <property type="entry name" value="TRAP_TAXI"/>
    <property type="match status" value="1"/>
</dbReference>
<protein>
    <submittedName>
        <fullName evidence="2">TAXI family TRAP transporter solute-binding subunit</fullName>
    </submittedName>
</protein>
<dbReference type="PANTHER" id="PTHR42941">
    <property type="entry name" value="SLL1037 PROTEIN"/>
    <property type="match status" value="1"/>
</dbReference>
<dbReference type="RefSeq" id="WP_208259368.1">
    <property type="nucleotide sequence ID" value="NZ_JAGEOJ010000013.1"/>
</dbReference>
<reference evidence="2" key="1">
    <citation type="submission" date="2021-03" db="EMBL/GenBank/DDBJ databases">
        <authorList>
            <person name="Kanchanasin P."/>
            <person name="Saeng-In P."/>
            <person name="Phongsopitanun W."/>
            <person name="Yuki M."/>
            <person name="Kudo T."/>
            <person name="Ohkuma M."/>
            <person name="Tanasupawat S."/>
        </authorList>
    </citation>
    <scope>NUCLEOTIDE SEQUENCE</scope>
    <source>
        <strain evidence="2">GKU 128</strain>
    </source>
</reference>
<accession>A0A939T3P9</accession>
<dbReference type="InterPro" id="IPR011852">
    <property type="entry name" value="TRAP_TAXI"/>
</dbReference>
<dbReference type="EMBL" id="JAGEOJ010000013">
    <property type="protein sequence ID" value="MBO2451476.1"/>
    <property type="molecule type" value="Genomic_DNA"/>
</dbReference>
<comment type="caution">
    <text evidence="2">The sequence shown here is derived from an EMBL/GenBank/DDBJ whole genome shotgun (WGS) entry which is preliminary data.</text>
</comment>
<dbReference type="Gene3D" id="3.40.190.10">
    <property type="entry name" value="Periplasmic binding protein-like II"/>
    <property type="match status" value="2"/>
</dbReference>
<dbReference type="SUPFAM" id="SSF53850">
    <property type="entry name" value="Periplasmic binding protein-like II"/>
    <property type="match status" value="1"/>
</dbReference>
<name>A0A939T3P9_9ACTN</name>
<feature type="region of interest" description="Disordered" evidence="1">
    <location>
        <begin position="316"/>
        <end position="341"/>
    </location>
</feature>
<gene>
    <name evidence="2" type="ORF">J4573_30600</name>
</gene>
<evidence type="ECO:0000313" key="2">
    <source>
        <dbReference type="EMBL" id="MBO2451476.1"/>
    </source>
</evidence>
<proteinExistence type="predicted"/>
<dbReference type="AlphaFoldDB" id="A0A939T3P9"/>